<dbReference type="RefSeq" id="WP_105352511.1">
    <property type="nucleotide sequence ID" value="NZ_PUIB01000009.1"/>
</dbReference>
<proteinExistence type="predicted"/>
<keyword evidence="2" id="KW-0812">Transmembrane</keyword>
<evidence type="ECO:0000256" key="1">
    <source>
        <dbReference type="SAM" id="MobiDB-lite"/>
    </source>
</evidence>
<sequence length="384" mass="42738">MQVEFESHSHDAAAIQDAGSSSQTWRTNLLLIFCGILIGLPGVVPAMILGYRWIALLIGIVFYSVLFQYAKRLLRPEEETSVPASGVIRFRLQPNYLEHEFLWNRGRTAWSHIQEAVVHDDFLHIRVDPATSFMIPRRAFGTIDEMQAFAATAQAHIAAARETTPPAIGLYDDDFFAAWTKEAGLTVEYQNTRADWAYALEKGGAGAHWQSWQNRVARNAFYLVLCAAMIFMASKVQHVGLAAAVLVASAAFWYVGSITLLLLARERRRQSGVPEQWLTNRTLFISPVGVISLTSFAIYCSDWHYYEEVADDNGFVYFIADKVVSVLAPKRAFPSIGQAEHFAQEAAQWHAKALMPLEEPPEAASAAAAVSPSDKEKLDQSPQT</sequence>
<dbReference type="Proteomes" id="UP000239388">
    <property type="component" value="Unassembled WGS sequence"/>
</dbReference>
<evidence type="ECO:0000313" key="3">
    <source>
        <dbReference type="EMBL" id="PQO40159.1"/>
    </source>
</evidence>
<feature type="transmembrane region" description="Helical" evidence="2">
    <location>
        <begin position="53"/>
        <end position="70"/>
    </location>
</feature>
<feature type="transmembrane region" description="Helical" evidence="2">
    <location>
        <begin position="216"/>
        <end position="233"/>
    </location>
</feature>
<accession>A0A2S8G6V2</accession>
<dbReference type="AlphaFoldDB" id="A0A2S8G6V2"/>
<gene>
    <name evidence="3" type="ORF">C5Y98_06020</name>
</gene>
<keyword evidence="2" id="KW-0472">Membrane</keyword>
<feature type="transmembrane region" description="Helical" evidence="2">
    <location>
        <begin position="239"/>
        <end position="263"/>
    </location>
</feature>
<evidence type="ECO:0008006" key="5">
    <source>
        <dbReference type="Google" id="ProtNLM"/>
    </source>
</evidence>
<organism evidence="3 4">
    <name type="scientific">Blastopirellula marina</name>
    <dbReference type="NCBI Taxonomy" id="124"/>
    <lineage>
        <taxon>Bacteria</taxon>
        <taxon>Pseudomonadati</taxon>
        <taxon>Planctomycetota</taxon>
        <taxon>Planctomycetia</taxon>
        <taxon>Pirellulales</taxon>
        <taxon>Pirellulaceae</taxon>
        <taxon>Blastopirellula</taxon>
    </lineage>
</organism>
<reference evidence="3 4" key="1">
    <citation type="submission" date="2018-02" db="EMBL/GenBank/DDBJ databases">
        <title>Comparative genomes isolates from brazilian mangrove.</title>
        <authorList>
            <person name="Araujo J.E."/>
            <person name="Taketani R.G."/>
            <person name="Silva M.C.P."/>
            <person name="Loureco M.V."/>
            <person name="Andreote F.D."/>
        </authorList>
    </citation>
    <scope>NUCLEOTIDE SEQUENCE [LARGE SCALE GENOMIC DNA]</scope>
    <source>
        <strain evidence="3 4">NAP PRIS-MGV</strain>
    </source>
</reference>
<feature type="compositionally biased region" description="Basic and acidic residues" evidence="1">
    <location>
        <begin position="373"/>
        <end position="384"/>
    </location>
</feature>
<dbReference type="OrthoDB" id="263431at2"/>
<keyword evidence="2" id="KW-1133">Transmembrane helix</keyword>
<evidence type="ECO:0000313" key="4">
    <source>
        <dbReference type="Proteomes" id="UP000239388"/>
    </source>
</evidence>
<comment type="caution">
    <text evidence="3">The sequence shown here is derived from an EMBL/GenBank/DDBJ whole genome shotgun (WGS) entry which is preliminary data.</text>
</comment>
<protein>
    <recommendedName>
        <fullName evidence="5">YcxB-like protein domain-containing protein</fullName>
    </recommendedName>
</protein>
<name>A0A2S8G6V2_9BACT</name>
<feature type="transmembrane region" description="Helical" evidence="2">
    <location>
        <begin position="29"/>
        <end position="47"/>
    </location>
</feature>
<evidence type="ECO:0000256" key="2">
    <source>
        <dbReference type="SAM" id="Phobius"/>
    </source>
</evidence>
<dbReference type="EMBL" id="PUIB01000009">
    <property type="protein sequence ID" value="PQO40159.1"/>
    <property type="molecule type" value="Genomic_DNA"/>
</dbReference>
<feature type="compositionally biased region" description="Low complexity" evidence="1">
    <location>
        <begin position="362"/>
        <end position="372"/>
    </location>
</feature>
<feature type="region of interest" description="Disordered" evidence="1">
    <location>
        <begin position="359"/>
        <end position="384"/>
    </location>
</feature>